<evidence type="ECO:0000313" key="3">
    <source>
        <dbReference type="EMBL" id="AAZ62229.1"/>
    </source>
</evidence>
<dbReference type="Pfam" id="PF13719">
    <property type="entry name" value="Zn_ribbon_5"/>
    <property type="match status" value="1"/>
</dbReference>
<dbReference type="EMBL" id="CP000090">
    <property type="protein sequence ID" value="AAZ62229.1"/>
    <property type="molecule type" value="Genomic_DNA"/>
</dbReference>
<name>Q46XA4_CUPPJ</name>
<evidence type="ECO:0000259" key="2">
    <source>
        <dbReference type="Pfam" id="PF13719"/>
    </source>
</evidence>
<dbReference type="AlphaFoldDB" id="Q46XA4"/>
<organism evidence="3">
    <name type="scientific">Cupriavidus pinatubonensis (strain JMP 134 / LMG 1197)</name>
    <name type="common">Cupriavidus necator (strain JMP 134)</name>
    <dbReference type="NCBI Taxonomy" id="264198"/>
    <lineage>
        <taxon>Bacteria</taxon>
        <taxon>Pseudomonadati</taxon>
        <taxon>Pseudomonadota</taxon>
        <taxon>Betaproteobacteria</taxon>
        <taxon>Burkholderiales</taxon>
        <taxon>Burkholderiaceae</taxon>
        <taxon>Cupriavidus</taxon>
    </lineage>
</organism>
<evidence type="ECO:0000256" key="1">
    <source>
        <dbReference type="SAM" id="MobiDB-lite"/>
    </source>
</evidence>
<dbReference type="STRING" id="264198.Reut_A2868"/>
<gene>
    <name evidence="3" type="ordered locus">Reut_A2868</name>
</gene>
<feature type="compositionally biased region" description="Basic and acidic residues" evidence="1">
    <location>
        <begin position="230"/>
        <end position="239"/>
    </location>
</feature>
<dbReference type="NCBIfam" id="TIGR02098">
    <property type="entry name" value="MJ0042_CXXC"/>
    <property type="match status" value="1"/>
</dbReference>
<feature type="compositionally biased region" description="Basic and acidic residues" evidence="1">
    <location>
        <begin position="198"/>
        <end position="211"/>
    </location>
</feature>
<dbReference type="InterPro" id="IPR021834">
    <property type="entry name" value="DUF3426"/>
</dbReference>
<accession>Q46XA4</accession>
<feature type="compositionally biased region" description="Low complexity" evidence="1">
    <location>
        <begin position="177"/>
        <end position="195"/>
    </location>
</feature>
<feature type="region of interest" description="Disordered" evidence="1">
    <location>
        <begin position="166"/>
        <end position="381"/>
    </location>
</feature>
<reference evidence="3" key="1">
    <citation type="submission" date="2005-08" db="EMBL/GenBank/DDBJ databases">
        <title>Complete sequence of Chromosome1 of Ralstonia eutropha JMP134.</title>
        <authorList>
            <person name="Copeland A."/>
            <person name="Lucas S."/>
            <person name="Lapidus A."/>
            <person name="Barry K."/>
            <person name="Detter J.C."/>
            <person name="Glavina T."/>
            <person name="Hammon N."/>
            <person name="Israni S."/>
            <person name="Pitluck S."/>
            <person name="Goltsman E."/>
            <person name="Martinez M."/>
            <person name="Schmutz J."/>
            <person name="Larimer F."/>
            <person name="Land M."/>
            <person name="Lykidis A."/>
            <person name="Richardson P."/>
        </authorList>
    </citation>
    <scope>NUCLEOTIDE SEQUENCE</scope>
    <source>
        <strain evidence="3">JMP134</strain>
    </source>
</reference>
<feature type="compositionally biased region" description="Basic and acidic residues" evidence="1">
    <location>
        <begin position="328"/>
        <end position="362"/>
    </location>
</feature>
<protein>
    <submittedName>
        <fullName evidence="3">MJ0042 finger-like region</fullName>
    </submittedName>
</protein>
<proteinExistence type="predicted"/>
<dbReference type="eggNOG" id="ENOG5030T5U">
    <property type="taxonomic scope" value="Bacteria"/>
</dbReference>
<dbReference type="HOGENOM" id="CLU_036053_4_1_4"/>
<feature type="domain" description="Zinc finger/thioredoxin putative" evidence="2">
    <location>
        <begin position="6"/>
        <end position="42"/>
    </location>
</feature>
<sequence>MAAAKLVTRCPACRTAFRLVADQLRLRQGLVRCGHCETVFDAREHLIEVPAPATSAAAPSPHRQPEPSPPASAPVNTEFEATPASSAAVFDPGYDPGYDVPALDSPTMMMAPAEDEEEAPFDVEDDAVRDPAPSWEPERTPHGVAQPALQEALPEAPVEIQGGHAEETAGEDTELQPTQPEAAEAAQATEASAAEPESEPHNESQLERESVEAEQPEVGPVAAANGLHYAEQDAPHEAPESAAIVTPHAAWPTLDRSAFEDEEPAPAAPDVVQAGAQEDAADEPASEPRAGSPADPVLRSASEFLRAQSSDSTEVPGLADAAPTTYEAGHETRRGYGSDGHDGHEGHDADHESAHASGHEAGPDYGRNLGPTYGPSPGEAFSATAGAIARENATRRWAREEPQMGPAFAPDFLRQARERERAREVAATPSTPRSRYGWHIAAGVLALGVVMQGLYLMRGQLAGHFPALRPVLEAACAPLGCDVPPWRDIDALRIDTSQLQKQEEGSDAYLLAVTLRNQGRATTALPAIELVMTDLQDQLLLRRVLEPSEYLEPAQKTFATHGLRAGMELPVRVRFRTQQAAANYRVLIFYP</sequence>
<dbReference type="KEGG" id="reu:Reut_A2868"/>
<dbReference type="Pfam" id="PF11906">
    <property type="entry name" value="DUF3426"/>
    <property type="match status" value="1"/>
</dbReference>
<dbReference type="InterPro" id="IPR011723">
    <property type="entry name" value="Znf/thioredoxin_put"/>
</dbReference>
<dbReference type="OrthoDB" id="5294582at2"/>
<feature type="region of interest" description="Disordered" evidence="1">
    <location>
        <begin position="53"/>
        <end position="77"/>
    </location>
</feature>